<evidence type="ECO:0008006" key="4">
    <source>
        <dbReference type="Google" id="ProtNLM"/>
    </source>
</evidence>
<organism evidence="2 3">
    <name type="scientific">Nocardia thailandica</name>
    <dbReference type="NCBI Taxonomy" id="257275"/>
    <lineage>
        <taxon>Bacteria</taxon>
        <taxon>Bacillati</taxon>
        <taxon>Actinomycetota</taxon>
        <taxon>Actinomycetes</taxon>
        <taxon>Mycobacteriales</taxon>
        <taxon>Nocardiaceae</taxon>
        <taxon>Nocardia</taxon>
    </lineage>
</organism>
<keyword evidence="1" id="KW-0812">Transmembrane</keyword>
<evidence type="ECO:0000313" key="2">
    <source>
        <dbReference type="EMBL" id="MFF0543661.1"/>
    </source>
</evidence>
<dbReference type="Proteomes" id="UP001601444">
    <property type="component" value="Unassembled WGS sequence"/>
</dbReference>
<reference evidence="2 3" key="1">
    <citation type="submission" date="2024-10" db="EMBL/GenBank/DDBJ databases">
        <title>The Natural Products Discovery Center: Release of the First 8490 Sequenced Strains for Exploring Actinobacteria Biosynthetic Diversity.</title>
        <authorList>
            <person name="Kalkreuter E."/>
            <person name="Kautsar S.A."/>
            <person name="Yang D."/>
            <person name="Bader C.D."/>
            <person name="Teijaro C.N."/>
            <person name="Fluegel L."/>
            <person name="Davis C.M."/>
            <person name="Simpson J.R."/>
            <person name="Lauterbach L."/>
            <person name="Steele A.D."/>
            <person name="Gui C."/>
            <person name="Meng S."/>
            <person name="Li G."/>
            <person name="Viehrig K."/>
            <person name="Ye F."/>
            <person name="Su P."/>
            <person name="Kiefer A.F."/>
            <person name="Nichols A."/>
            <person name="Cepeda A.J."/>
            <person name="Yan W."/>
            <person name="Fan B."/>
            <person name="Jiang Y."/>
            <person name="Adhikari A."/>
            <person name="Zheng C.-J."/>
            <person name="Schuster L."/>
            <person name="Cowan T.M."/>
            <person name="Smanski M.J."/>
            <person name="Chevrette M.G."/>
            <person name="De Carvalho L.P.S."/>
            <person name="Shen B."/>
        </authorList>
    </citation>
    <scope>NUCLEOTIDE SEQUENCE [LARGE SCALE GENOMIC DNA]</scope>
    <source>
        <strain evidence="2 3">NPDC004045</strain>
    </source>
</reference>
<gene>
    <name evidence="2" type="ORF">ACFYTF_12585</name>
</gene>
<name>A0ABW6PMP3_9NOCA</name>
<keyword evidence="1" id="KW-1133">Transmembrane helix</keyword>
<sequence>MTEATTPRQTATENTALRWTTVVFAVALGVHGADHLRRGMSVVSMLVMTLGTIQMLAAVVTIVLVFTGQRWAPVAAATVGFVSAAGFTVVHLLPDWFGPLSDSFVAAPPSAKVTGFSWFAALFEIAADLAIGVAGLRARRTWP</sequence>
<accession>A0ABW6PMP3</accession>
<dbReference type="EMBL" id="JBIAMX010000006">
    <property type="protein sequence ID" value="MFF0543661.1"/>
    <property type="molecule type" value="Genomic_DNA"/>
</dbReference>
<keyword evidence="3" id="KW-1185">Reference proteome</keyword>
<keyword evidence="1" id="KW-0472">Membrane</keyword>
<feature type="transmembrane region" description="Helical" evidence="1">
    <location>
        <begin position="113"/>
        <end position="136"/>
    </location>
</feature>
<feature type="transmembrane region" description="Helical" evidence="1">
    <location>
        <begin position="74"/>
        <end position="93"/>
    </location>
</feature>
<proteinExistence type="predicted"/>
<comment type="caution">
    <text evidence="2">The sequence shown here is derived from an EMBL/GenBank/DDBJ whole genome shotgun (WGS) entry which is preliminary data.</text>
</comment>
<feature type="transmembrane region" description="Helical" evidence="1">
    <location>
        <begin position="16"/>
        <end position="33"/>
    </location>
</feature>
<evidence type="ECO:0000256" key="1">
    <source>
        <dbReference type="SAM" id="Phobius"/>
    </source>
</evidence>
<dbReference type="RefSeq" id="WP_052313888.1">
    <property type="nucleotide sequence ID" value="NZ_JBIAMX010000006.1"/>
</dbReference>
<evidence type="ECO:0000313" key="3">
    <source>
        <dbReference type="Proteomes" id="UP001601444"/>
    </source>
</evidence>
<protein>
    <recommendedName>
        <fullName evidence="4">DoxX family protein</fullName>
    </recommendedName>
</protein>
<feature type="transmembrane region" description="Helical" evidence="1">
    <location>
        <begin position="45"/>
        <end position="67"/>
    </location>
</feature>